<evidence type="ECO:0000256" key="1">
    <source>
        <dbReference type="ARBA" id="ARBA00004141"/>
    </source>
</evidence>
<accession>A0A3S1D5Z6</accession>
<keyword evidence="8" id="KW-1185">Reference proteome</keyword>
<feature type="transmembrane region" description="Helical" evidence="6">
    <location>
        <begin position="202"/>
        <end position="219"/>
    </location>
</feature>
<protein>
    <submittedName>
        <fullName evidence="7">Tryptophan-rich sensory protein</fullName>
    </submittedName>
</protein>
<dbReference type="EMBL" id="RZNX01000003">
    <property type="protein sequence ID" value="RUT31633.1"/>
    <property type="molecule type" value="Genomic_DNA"/>
</dbReference>
<feature type="transmembrane region" description="Helical" evidence="6">
    <location>
        <begin position="146"/>
        <end position="165"/>
    </location>
</feature>
<dbReference type="OrthoDB" id="5189031at2"/>
<gene>
    <name evidence="7" type="ORF">EJP77_09575</name>
</gene>
<evidence type="ECO:0000256" key="4">
    <source>
        <dbReference type="ARBA" id="ARBA00022989"/>
    </source>
</evidence>
<dbReference type="GO" id="GO:0016020">
    <property type="term" value="C:membrane"/>
    <property type="evidence" value="ECO:0007669"/>
    <property type="project" value="UniProtKB-SubCell"/>
</dbReference>
<feature type="transmembrane region" description="Helical" evidence="6">
    <location>
        <begin position="177"/>
        <end position="195"/>
    </location>
</feature>
<comment type="caution">
    <text evidence="7">The sequence shown here is derived from an EMBL/GenBank/DDBJ whole genome shotgun (WGS) entry which is preliminary data.</text>
</comment>
<evidence type="ECO:0000256" key="2">
    <source>
        <dbReference type="ARBA" id="ARBA00007524"/>
    </source>
</evidence>
<dbReference type="Pfam" id="PF03073">
    <property type="entry name" value="TspO_MBR"/>
    <property type="match status" value="1"/>
</dbReference>
<dbReference type="Gene3D" id="1.20.1260.100">
    <property type="entry name" value="TspO/MBR protein"/>
    <property type="match status" value="1"/>
</dbReference>
<dbReference type="PANTHER" id="PTHR33802">
    <property type="entry name" value="SI:CH211-161H7.5-RELATED"/>
    <property type="match status" value="1"/>
</dbReference>
<proteinExistence type="inferred from homology"/>
<evidence type="ECO:0000256" key="6">
    <source>
        <dbReference type="SAM" id="Phobius"/>
    </source>
</evidence>
<comment type="similarity">
    <text evidence="2">Belongs to the TspO/BZRP family.</text>
</comment>
<evidence type="ECO:0000256" key="3">
    <source>
        <dbReference type="ARBA" id="ARBA00022692"/>
    </source>
</evidence>
<evidence type="ECO:0000256" key="5">
    <source>
        <dbReference type="ARBA" id="ARBA00023136"/>
    </source>
</evidence>
<dbReference type="RefSeq" id="WP_127199014.1">
    <property type="nucleotide sequence ID" value="NZ_RZNX01000003.1"/>
</dbReference>
<feature type="transmembrane region" description="Helical" evidence="6">
    <location>
        <begin position="12"/>
        <end position="31"/>
    </location>
</feature>
<feature type="transmembrane region" description="Helical" evidence="6">
    <location>
        <begin position="225"/>
        <end position="246"/>
    </location>
</feature>
<dbReference type="PANTHER" id="PTHR33802:SF1">
    <property type="entry name" value="XK-RELATED PROTEIN"/>
    <property type="match status" value="1"/>
</dbReference>
<reference evidence="7 8" key="1">
    <citation type="submission" date="2018-12" db="EMBL/GenBank/DDBJ databases">
        <authorList>
            <person name="Sun L."/>
            <person name="Chen Z."/>
        </authorList>
    </citation>
    <scope>NUCLEOTIDE SEQUENCE [LARGE SCALE GENOMIC DNA]</scope>
    <source>
        <strain evidence="7 8">3-5-3</strain>
    </source>
</reference>
<feature type="transmembrane region" description="Helical" evidence="6">
    <location>
        <begin position="51"/>
        <end position="69"/>
    </location>
</feature>
<dbReference type="InterPro" id="IPR004307">
    <property type="entry name" value="TspO_MBR"/>
</dbReference>
<feature type="transmembrane region" description="Helical" evidence="6">
    <location>
        <begin position="106"/>
        <end position="125"/>
    </location>
</feature>
<keyword evidence="5 6" id="KW-0472">Membrane</keyword>
<evidence type="ECO:0000313" key="8">
    <source>
        <dbReference type="Proteomes" id="UP000272464"/>
    </source>
</evidence>
<name>A0A3S1D5Z6_9BACL</name>
<feature type="transmembrane region" description="Helical" evidence="6">
    <location>
        <begin position="81"/>
        <end position="100"/>
    </location>
</feature>
<dbReference type="AlphaFoldDB" id="A0A3S1D5Z6"/>
<keyword evidence="4 6" id="KW-1133">Transmembrane helix</keyword>
<evidence type="ECO:0000313" key="7">
    <source>
        <dbReference type="EMBL" id="RUT31633.1"/>
    </source>
</evidence>
<sequence length="252" mass="28660">MYTRNPYKWWNILFYIGMIIINTLAVVLPLGGRSTGEISDMYPTPITPAGYAFSIWSVIYLLLAGFVIYQANRSHEARDSVQSIGIWFVISCILNMSWIILWQYLYIELSLIAMFALLISLIVIYRKTRAITFPTLGETWFVRLPFSIYLGWILVATLVNVAVVLSKNEWDGFGLSSPGRAIIMLAIGAVLAVLISYPARDGVLPLVFVWAYIAIALKQEDTRNVYMVAGLLALILFVYAVWLLFIRIRERD</sequence>
<organism evidence="7 8">
    <name type="scientific">Paenibacillus zeisoli</name>
    <dbReference type="NCBI Taxonomy" id="2496267"/>
    <lineage>
        <taxon>Bacteria</taxon>
        <taxon>Bacillati</taxon>
        <taxon>Bacillota</taxon>
        <taxon>Bacilli</taxon>
        <taxon>Bacillales</taxon>
        <taxon>Paenibacillaceae</taxon>
        <taxon>Paenibacillus</taxon>
    </lineage>
</organism>
<keyword evidence="3 6" id="KW-0812">Transmembrane</keyword>
<dbReference type="Proteomes" id="UP000272464">
    <property type="component" value="Unassembled WGS sequence"/>
</dbReference>
<comment type="subcellular location">
    <subcellularLocation>
        <location evidence="1">Membrane</location>
        <topology evidence="1">Multi-pass membrane protein</topology>
    </subcellularLocation>
</comment>
<dbReference type="InterPro" id="IPR038330">
    <property type="entry name" value="TspO/MBR-related_sf"/>
</dbReference>